<evidence type="ECO:0000313" key="1">
    <source>
        <dbReference type="EMBL" id="KYM80675.1"/>
    </source>
</evidence>
<evidence type="ECO:0000313" key="2">
    <source>
        <dbReference type="Proteomes" id="UP000078540"/>
    </source>
</evidence>
<dbReference type="EMBL" id="KQ976558">
    <property type="protein sequence ID" value="KYM80675.1"/>
    <property type="molecule type" value="Genomic_DNA"/>
</dbReference>
<proteinExistence type="predicted"/>
<dbReference type="Proteomes" id="UP000078540">
    <property type="component" value="Unassembled WGS sequence"/>
</dbReference>
<gene>
    <name evidence="1" type="ORF">ALC53_08844</name>
</gene>
<feature type="non-terminal residue" evidence="1">
    <location>
        <position position="1"/>
    </location>
</feature>
<protein>
    <submittedName>
        <fullName evidence="1">Uncharacterized protein</fullName>
    </submittedName>
</protein>
<name>A0A195B8W0_9HYME</name>
<keyword evidence="2" id="KW-1185">Reference proteome</keyword>
<dbReference type="AlphaFoldDB" id="A0A195B8W0"/>
<accession>A0A195B8W0</accession>
<reference evidence="1 2" key="1">
    <citation type="submission" date="2015-09" db="EMBL/GenBank/DDBJ databases">
        <title>Atta colombica WGS genome.</title>
        <authorList>
            <person name="Nygaard S."/>
            <person name="Hu H."/>
            <person name="Boomsma J."/>
            <person name="Zhang G."/>
        </authorList>
    </citation>
    <scope>NUCLEOTIDE SEQUENCE [LARGE SCALE GENOMIC DNA]</scope>
    <source>
        <strain evidence="1">Treedump-2</strain>
        <tissue evidence="1">Whole body</tissue>
    </source>
</reference>
<organism evidence="1 2">
    <name type="scientific">Atta colombica</name>
    <dbReference type="NCBI Taxonomy" id="520822"/>
    <lineage>
        <taxon>Eukaryota</taxon>
        <taxon>Metazoa</taxon>
        <taxon>Ecdysozoa</taxon>
        <taxon>Arthropoda</taxon>
        <taxon>Hexapoda</taxon>
        <taxon>Insecta</taxon>
        <taxon>Pterygota</taxon>
        <taxon>Neoptera</taxon>
        <taxon>Endopterygota</taxon>
        <taxon>Hymenoptera</taxon>
        <taxon>Apocrita</taxon>
        <taxon>Aculeata</taxon>
        <taxon>Formicoidea</taxon>
        <taxon>Formicidae</taxon>
        <taxon>Myrmicinae</taxon>
        <taxon>Atta</taxon>
    </lineage>
</organism>
<sequence>IYALLRVALSRNFLDLQRVVTVQYLYSLQASGYRKLNSFNLLASTFAIWSLCLVASCTICKRNTTLITLLRDITKRILRTFDHQTRSLDYEDVKRKKIEGNERSSILDDYSCDHSYSVLFAIKQDYSLISSLSRSTLLGYLIKELQTLVLS</sequence>